<evidence type="ECO:0000313" key="4">
    <source>
        <dbReference type="Proteomes" id="UP000321039"/>
    </source>
</evidence>
<keyword evidence="3" id="KW-0482">Metalloprotease</keyword>
<dbReference type="AlphaFoldDB" id="A0A5C8ZTH9"/>
<keyword evidence="3" id="KW-0645">Protease</keyword>
<feature type="domain" description="Peptidase M6-like" evidence="2">
    <location>
        <begin position="27"/>
        <end position="191"/>
    </location>
</feature>
<dbReference type="InterPro" id="IPR008757">
    <property type="entry name" value="Peptidase_M6-like_domain"/>
</dbReference>
<evidence type="ECO:0000259" key="2">
    <source>
        <dbReference type="Pfam" id="PF05547"/>
    </source>
</evidence>
<dbReference type="GO" id="GO:0006508">
    <property type="term" value="P:proteolysis"/>
    <property type="evidence" value="ECO:0007669"/>
    <property type="project" value="UniProtKB-KW"/>
</dbReference>
<feature type="domain" description="Peptidase M6-like" evidence="2">
    <location>
        <begin position="218"/>
        <end position="303"/>
    </location>
</feature>
<dbReference type="Pfam" id="PF05547">
    <property type="entry name" value="Peptidase_M6"/>
    <property type="match status" value="2"/>
</dbReference>
<dbReference type="NCBIfam" id="TIGR03296">
    <property type="entry name" value="M6dom_TIGR03296"/>
    <property type="match status" value="1"/>
</dbReference>
<dbReference type="Proteomes" id="UP000321039">
    <property type="component" value="Unassembled WGS sequence"/>
</dbReference>
<dbReference type="GO" id="GO:0008237">
    <property type="term" value="F:metallopeptidase activity"/>
    <property type="evidence" value="ECO:0007669"/>
    <property type="project" value="UniProtKB-KW"/>
</dbReference>
<dbReference type="EMBL" id="VRZA01000007">
    <property type="protein sequence ID" value="TXS90872.1"/>
    <property type="molecule type" value="Genomic_DNA"/>
</dbReference>
<evidence type="ECO:0000256" key="1">
    <source>
        <dbReference type="SAM" id="MobiDB-lite"/>
    </source>
</evidence>
<dbReference type="PANTHER" id="PTHR41775:SF1">
    <property type="entry name" value="PEPTIDASE M6-LIKE DOMAIN-CONTAINING PROTEIN"/>
    <property type="match status" value="1"/>
</dbReference>
<dbReference type="Pfam" id="PF20773">
    <property type="entry name" value="InhA-like_MAM"/>
    <property type="match status" value="2"/>
</dbReference>
<reference evidence="3 4" key="1">
    <citation type="submission" date="2019-08" db="EMBL/GenBank/DDBJ databases">
        <title>Parahaliea maris sp. nov., isolated from the surface seawater.</title>
        <authorList>
            <person name="Liu Y."/>
        </authorList>
    </citation>
    <scope>NUCLEOTIDE SEQUENCE [LARGE SCALE GENOMIC DNA]</scope>
    <source>
        <strain evidence="3 4">HSLHS9</strain>
    </source>
</reference>
<accession>A0A5C8ZTH9</accession>
<protein>
    <submittedName>
        <fullName evidence="3">M6 family metalloprotease domain-containing protein</fullName>
    </submittedName>
</protein>
<keyword evidence="4" id="KW-1185">Reference proteome</keyword>
<proteinExistence type="predicted"/>
<comment type="caution">
    <text evidence="3">The sequence shown here is derived from an EMBL/GenBank/DDBJ whole genome shotgun (WGS) entry which is preliminary data.</text>
</comment>
<dbReference type="PANTHER" id="PTHR41775">
    <property type="entry name" value="SECRETED PROTEIN-RELATED"/>
    <property type="match status" value="1"/>
</dbReference>
<feature type="region of interest" description="Disordered" evidence="1">
    <location>
        <begin position="461"/>
        <end position="488"/>
    </location>
</feature>
<keyword evidence="3" id="KW-0378">Hydrolase</keyword>
<dbReference type="SUPFAM" id="SSF55486">
    <property type="entry name" value="Metalloproteases ('zincins'), catalytic domain"/>
    <property type="match status" value="1"/>
</dbReference>
<sequence>MIDKLADLQFDQLGHPQIKSDSIKPVLAGHERPHRLLILPVQFSDKGYDRYAGDPRQDGKNREYFQDLLFAGGVEQPRPGTLSHYYWHQSRGRYNITGDIVPVVHLEHPLSYYGRPVQNSDGSWRNDERATGLVIDALQAAYKADPDFPWQDYDLWDPTDFDGDGVRDEPDGYLDHFIMIVAGKGQASCQGLYKLDEKLNVTASNDAFDKLNPAEQACADRIWPHRFSLSHNLGKGPEVEGTTNPRGGIDIGNGLWVLDYNMQSEYTEVSTFIHEFGHSLGLPDIYARQTSNSTGSWEAMSATAGPEPQELSAWSRMVLGWLSPCVVRPAANGGTAQGSLFLKTMNDWSGTPGTADNAGACDAAMVILPPKQRNIELGPLAVGNGTQAAYSGQGNDMLRSLGRTFDLREAGSDEPVLLELDAWFEIEAEWDYLYVEAAAPGEEFERLLPTDKSEVADKQSVMPANKGHEGPGSRPGFTGLSGDADGDGKVESAPGCDPGAARVMAEDRIGQSADDPCSAAQWVHAQFDLSPWRGREVTLRFSYFTDGAAVENGALLDNITLAAIGFSENFESAAIEGWDNKGFTLSGGSHHLAVPHYYLLEYRDPYAEFAAVRNYDAALTKPGFSFFPLGGEGEEMGALNVNYRPGVVMWYYNGEYLWSQNEPAETGPGNGFLLVVDSTPREFALDAIPPQYFRQEDGWSWWEFDDAAQPFLKRGFVDTMCFQRRLDYYASDVPPADSEHCRDSLSDGLPPMEQLGWEGRSLIYGYTLINELLPGPERDARKSGSTLFDLRIRDGETQYRLYDRALRNLHSADAPFALEPFPNGVEIYQAEDGNMAVQTTRPHSAVSRFTDARPNRYLNPHLPFGGAAIPEAGFSYALEPVGDEAPDGTRVKVNYHWRKLPAGAQDH</sequence>
<evidence type="ECO:0000313" key="3">
    <source>
        <dbReference type="EMBL" id="TXS90872.1"/>
    </source>
</evidence>
<organism evidence="3 4">
    <name type="scientific">Parahaliea maris</name>
    <dbReference type="NCBI Taxonomy" id="2716870"/>
    <lineage>
        <taxon>Bacteria</taxon>
        <taxon>Pseudomonadati</taxon>
        <taxon>Pseudomonadota</taxon>
        <taxon>Gammaproteobacteria</taxon>
        <taxon>Cellvibrionales</taxon>
        <taxon>Halieaceae</taxon>
        <taxon>Parahaliea</taxon>
    </lineage>
</organism>
<dbReference type="InterPro" id="IPR024079">
    <property type="entry name" value="MetalloPept_cat_dom_sf"/>
</dbReference>
<dbReference type="Gene3D" id="3.40.390.10">
    <property type="entry name" value="Collagenase (Catalytic Domain)"/>
    <property type="match status" value="1"/>
</dbReference>
<name>A0A5C8ZTH9_9GAMM</name>
<gene>
    <name evidence="3" type="ORF">FV139_17380</name>
</gene>